<dbReference type="Proteomes" id="UP000037109">
    <property type="component" value="Unassembled WGS sequence"/>
</dbReference>
<keyword evidence="1" id="KW-0472">Membrane</keyword>
<reference evidence="3" key="1">
    <citation type="submission" date="2015-07" db="EMBL/GenBank/DDBJ databases">
        <title>Fjat-10036 dsm4.</title>
        <authorList>
            <person name="Liu B."/>
            <person name="Wang J."/>
            <person name="Zhu Y."/>
            <person name="Liu G."/>
            <person name="Chen Q."/>
            <person name="Chen Z."/>
            <person name="Lan J."/>
            <person name="Che J."/>
            <person name="Ge C."/>
            <person name="Shi H."/>
            <person name="Pan Z."/>
            <person name="Liu X."/>
        </authorList>
    </citation>
    <scope>NUCLEOTIDE SEQUENCE [LARGE SCALE GENOMIC DNA]</scope>
    <source>
        <strain evidence="3">DSM 4</strain>
    </source>
</reference>
<comment type="caution">
    <text evidence="2">The sequence shown here is derived from an EMBL/GenBank/DDBJ whole genome shotgun (WGS) entry which is preliminary data.</text>
</comment>
<evidence type="ECO:0000256" key="1">
    <source>
        <dbReference type="SAM" id="Phobius"/>
    </source>
</evidence>
<proteinExistence type="predicted"/>
<dbReference type="OrthoDB" id="9955390at2"/>
<organism evidence="2 3">
    <name type="scientific">Sporosarcina globispora</name>
    <name type="common">Bacillus globisporus</name>
    <dbReference type="NCBI Taxonomy" id="1459"/>
    <lineage>
        <taxon>Bacteria</taxon>
        <taxon>Bacillati</taxon>
        <taxon>Bacillota</taxon>
        <taxon>Bacilli</taxon>
        <taxon>Bacillales</taxon>
        <taxon>Caryophanaceae</taxon>
        <taxon>Sporosarcina</taxon>
    </lineage>
</organism>
<dbReference type="EMBL" id="LGUF01000007">
    <property type="protein sequence ID" value="KON87325.1"/>
    <property type="molecule type" value="Genomic_DNA"/>
</dbReference>
<keyword evidence="1" id="KW-1133">Transmembrane helix</keyword>
<name>A0A0M0GBP0_SPOGL</name>
<evidence type="ECO:0008006" key="4">
    <source>
        <dbReference type="Google" id="ProtNLM"/>
    </source>
</evidence>
<dbReference type="PATRIC" id="fig|1459.3.peg.2381"/>
<dbReference type="AlphaFoldDB" id="A0A0M0GBP0"/>
<dbReference type="Pfam" id="PF09682">
    <property type="entry name" value="Phage_holin_6_1"/>
    <property type="match status" value="1"/>
</dbReference>
<protein>
    <recommendedName>
        <fullName evidence="4">Phage holin</fullName>
    </recommendedName>
</protein>
<dbReference type="STRING" id="1459.AF332_11140"/>
<keyword evidence="3" id="KW-1185">Reference proteome</keyword>
<dbReference type="RefSeq" id="WP_053434668.1">
    <property type="nucleotide sequence ID" value="NZ_LGUF01000007.1"/>
</dbReference>
<accession>A0A0M0GBP0</accession>
<keyword evidence="1" id="KW-0812">Transmembrane</keyword>
<evidence type="ECO:0000313" key="2">
    <source>
        <dbReference type="EMBL" id="KON87325.1"/>
    </source>
</evidence>
<sequence>MEVILDALTQYGIELVVIILGTLLSVAVNKVKSYFNTLRKKDELGIIDMITDLAAEYTEQELKGAKGIAKRDFAVDKAIAILKQKGIKVSRDEVIAGIENGVGKLKNK</sequence>
<gene>
    <name evidence="2" type="ORF">AF332_11140</name>
</gene>
<evidence type="ECO:0000313" key="3">
    <source>
        <dbReference type="Proteomes" id="UP000037109"/>
    </source>
</evidence>
<feature type="transmembrane region" description="Helical" evidence="1">
    <location>
        <begin position="12"/>
        <end position="31"/>
    </location>
</feature>
<dbReference type="InterPro" id="IPR010026">
    <property type="entry name" value="Phage_holin_LL-H"/>
</dbReference>